<dbReference type="Pfam" id="PF13370">
    <property type="entry name" value="Fer4_13"/>
    <property type="match status" value="1"/>
</dbReference>
<dbReference type="SMART" id="SM00849">
    <property type="entry name" value="Lactamase_B"/>
    <property type="match status" value="1"/>
</dbReference>
<feature type="compositionally biased region" description="Gly residues" evidence="1">
    <location>
        <begin position="173"/>
        <end position="182"/>
    </location>
</feature>
<evidence type="ECO:0000259" key="2">
    <source>
        <dbReference type="SMART" id="SM00849"/>
    </source>
</evidence>
<dbReference type="CDD" id="cd07727">
    <property type="entry name" value="YmaE-like_MBL-fold"/>
    <property type="match status" value="1"/>
</dbReference>
<dbReference type="InterPro" id="IPR001279">
    <property type="entry name" value="Metallo-B-lactamas"/>
</dbReference>
<evidence type="ECO:0000313" key="3">
    <source>
        <dbReference type="EMBL" id="PRW32915.1"/>
    </source>
</evidence>
<accession>A0A2P6TFM1</accession>
<feature type="region of interest" description="Disordered" evidence="1">
    <location>
        <begin position="161"/>
        <end position="186"/>
    </location>
</feature>
<reference evidence="3 4" key="1">
    <citation type="journal article" date="2018" name="Plant J.">
        <title>Genome sequences of Chlorella sorokiniana UTEX 1602 and Micractinium conductrix SAG 241.80: implications to maltose excretion by a green alga.</title>
        <authorList>
            <person name="Arriola M.B."/>
            <person name="Velmurugan N."/>
            <person name="Zhang Y."/>
            <person name="Plunkett M.H."/>
            <person name="Hondzo H."/>
            <person name="Barney B.M."/>
        </authorList>
    </citation>
    <scope>NUCLEOTIDE SEQUENCE [LARGE SCALE GENOMIC DNA]</scope>
    <source>
        <strain evidence="4">UTEX 1602</strain>
    </source>
</reference>
<dbReference type="PANTHER" id="PTHR42773:SF1">
    <property type="entry name" value="METALLO-BETA-LACTAMASE FAMILY PROTEIN"/>
    <property type="match status" value="1"/>
</dbReference>
<dbReference type="Pfam" id="PF00753">
    <property type="entry name" value="Lactamase_B"/>
    <property type="match status" value="1"/>
</dbReference>
<protein>
    <submittedName>
        <fullName evidence="3">Metallo-hydrolase oxidoreductase</fullName>
    </submittedName>
</protein>
<dbReference type="Gene3D" id="3.60.15.10">
    <property type="entry name" value="Ribonuclease Z/Hydroxyacylglutathione hydrolase-like"/>
    <property type="match status" value="2"/>
</dbReference>
<evidence type="ECO:0000256" key="1">
    <source>
        <dbReference type="SAM" id="MobiDB-lite"/>
    </source>
</evidence>
<dbReference type="EMBL" id="LHPG02000018">
    <property type="protein sequence ID" value="PRW32915.1"/>
    <property type="molecule type" value="Genomic_DNA"/>
</dbReference>
<dbReference type="STRING" id="3076.A0A2P6TFM1"/>
<comment type="caution">
    <text evidence="3">The sequence shown here is derived from an EMBL/GenBank/DDBJ whole genome shotgun (WGS) entry which is preliminary data.</text>
</comment>
<gene>
    <name evidence="3" type="ORF">C2E21_7968</name>
</gene>
<sequence>MAPSTFSRVGEQSAVTAQPATDEQRQAALQALLACPTFSIHVRDRQPGELKAAQESFPLPIPGCPGVYHTGFAAEASFGATAYFIKRPQGNILVDVPSWTPLLAQRLAALGGVKWIFLTHRDDVGDHAAWASHFGAQRIIHRLEASRRQGTDLCEVQLEGEGPWSLPEDSSSSGGGGGGGGSRTADGEADVQLLFTPGHTAGCVSLLYRPDGGVLLTGDHLAYSQRLGRLTIFRAYNWHSVSQQLDSVAKLRQLPFLTVLPGHGRRAQFGSAEEREEQLAALLAAEGWRG</sequence>
<organism evidence="3 4">
    <name type="scientific">Chlorella sorokiniana</name>
    <name type="common">Freshwater green alga</name>
    <dbReference type="NCBI Taxonomy" id="3076"/>
    <lineage>
        <taxon>Eukaryota</taxon>
        <taxon>Viridiplantae</taxon>
        <taxon>Chlorophyta</taxon>
        <taxon>core chlorophytes</taxon>
        <taxon>Trebouxiophyceae</taxon>
        <taxon>Chlorellales</taxon>
        <taxon>Chlorellaceae</taxon>
        <taxon>Chlorella clade</taxon>
        <taxon>Chlorella</taxon>
    </lineage>
</organism>
<dbReference type="AlphaFoldDB" id="A0A2P6TFM1"/>
<name>A0A2P6TFM1_CHLSO</name>
<keyword evidence="4" id="KW-1185">Reference proteome</keyword>
<dbReference type="Proteomes" id="UP000239899">
    <property type="component" value="Unassembled WGS sequence"/>
</dbReference>
<dbReference type="PANTHER" id="PTHR42773">
    <property type="entry name" value="METALLO-BETA-LACTAMASE-RELATED"/>
    <property type="match status" value="1"/>
</dbReference>
<dbReference type="InterPro" id="IPR036866">
    <property type="entry name" value="RibonucZ/Hydroxyglut_hydro"/>
</dbReference>
<dbReference type="SUPFAM" id="SSF56281">
    <property type="entry name" value="Metallo-hydrolase/oxidoreductase"/>
    <property type="match status" value="1"/>
</dbReference>
<feature type="region of interest" description="Disordered" evidence="1">
    <location>
        <begin position="1"/>
        <end position="21"/>
    </location>
</feature>
<proteinExistence type="predicted"/>
<dbReference type="GO" id="GO:0016787">
    <property type="term" value="F:hydrolase activity"/>
    <property type="evidence" value="ECO:0007669"/>
    <property type="project" value="UniProtKB-KW"/>
</dbReference>
<feature type="domain" description="Metallo-beta-lactamase" evidence="2">
    <location>
        <begin position="79"/>
        <end position="263"/>
    </location>
</feature>
<dbReference type="OrthoDB" id="17458at2759"/>
<evidence type="ECO:0000313" key="4">
    <source>
        <dbReference type="Proteomes" id="UP000239899"/>
    </source>
</evidence>